<dbReference type="OrthoDB" id="4741720at2"/>
<dbReference type="Proteomes" id="UP000466396">
    <property type="component" value="Chromosome"/>
</dbReference>
<dbReference type="EMBL" id="AP022581">
    <property type="protein sequence ID" value="BBX98859.1"/>
    <property type="molecule type" value="Genomic_DNA"/>
</dbReference>
<dbReference type="GO" id="GO:0003677">
    <property type="term" value="F:DNA binding"/>
    <property type="evidence" value="ECO:0007669"/>
    <property type="project" value="UniProtKB-KW"/>
</dbReference>
<gene>
    <name evidence="1" type="ORF">MLAC_41530</name>
</gene>
<proteinExistence type="predicted"/>
<dbReference type="SUPFAM" id="SSF82607">
    <property type="entry name" value="YbaB-like"/>
    <property type="match status" value="1"/>
</dbReference>
<evidence type="ECO:0000313" key="2">
    <source>
        <dbReference type="Proteomes" id="UP000466396"/>
    </source>
</evidence>
<evidence type="ECO:0000313" key="1">
    <source>
        <dbReference type="EMBL" id="BBX98859.1"/>
    </source>
</evidence>
<dbReference type="Gene3D" id="3.30.1310.10">
    <property type="entry name" value="Nucleoid-associated protein YbaB-like domain"/>
    <property type="match status" value="1"/>
</dbReference>
<dbReference type="RefSeq" id="WP_085162544.1">
    <property type="nucleotide sequence ID" value="NZ_AP022581.1"/>
</dbReference>
<protein>
    <submittedName>
        <fullName evidence="1">DNA-binding protein</fullName>
    </submittedName>
</protein>
<dbReference type="AlphaFoldDB" id="A0A1X1XQM8"/>
<keyword evidence="1" id="KW-0238">DNA-binding</keyword>
<reference evidence="1 2" key="1">
    <citation type="journal article" date="2019" name="Emerg. Microbes Infect.">
        <title>Comprehensive subspecies identification of 175 nontuberculous mycobacteria species based on 7547 genomic profiles.</title>
        <authorList>
            <person name="Matsumoto Y."/>
            <person name="Kinjo T."/>
            <person name="Motooka D."/>
            <person name="Nabeya D."/>
            <person name="Jung N."/>
            <person name="Uechi K."/>
            <person name="Horii T."/>
            <person name="Iida T."/>
            <person name="Fujita J."/>
            <person name="Nakamura S."/>
        </authorList>
    </citation>
    <scope>NUCLEOTIDE SEQUENCE [LARGE SCALE GENOMIC DNA]</scope>
    <source>
        <strain evidence="1 2">JCM 15657</strain>
    </source>
</reference>
<accession>A0A1X1XQM8</accession>
<organism evidence="1 2">
    <name type="scientific">Mycobacterium lacus</name>
    <dbReference type="NCBI Taxonomy" id="169765"/>
    <lineage>
        <taxon>Bacteria</taxon>
        <taxon>Bacillati</taxon>
        <taxon>Actinomycetota</taxon>
        <taxon>Actinomycetes</taxon>
        <taxon>Mycobacteriales</taxon>
        <taxon>Mycobacteriaceae</taxon>
        <taxon>Mycobacterium</taxon>
    </lineage>
</organism>
<dbReference type="InterPro" id="IPR004401">
    <property type="entry name" value="YbaB/EbfC"/>
</dbReference>
<dbReference type="InterPro" id="IPR036894">
    <property type="entry name" value="YbaB-like_sf"/>
</dbReference>
<sequence>MTIEMHPQVAEVLQQMRRVQSALEDERHRTDTASYTGTDQAKTVEVTLDWRHWLTGLNIEDGLLRLGAEEVAQRVNEALGNARATATAALEAEQQRLIASLADIVGELRKGLGLNSGSAK</sequence>
<name>A0A1X1XQM8_9MYCO</name>
<dbReference type="Pfam" id="PF02575">
    <property type="entry name" value="YbaB_DNA_bd"/>
    <property type="match status" value="1"/>
</dbReference>
<keyword evidence="2" id="KW-1185">Reference proteome</keyword>
<dbReference type="STRING" id="169765.AWC15_07700"/>
<dbReference type="KEGG" id="mlj:MLAC_41530"/>